<reference evidence="1 2" key="1">
    <citation type="journal article" date="2024" name="Ann. Entomol. Soc. Am.">
        <title>Genomic analyses of the southern and eastern yellowjacket wasps (Hymenoptera: Vespidae) reveal evolutionary signatures of social life.</title>
        <authorList>
            <person name="Catto M.A."/>
            <person name="Caine P.B."/>
            <person name="Orr S.E."/>
            <person name="Hunt B.G."/>
            <person name="Goodisman M.A.D."/>
        </authorList>
    </citation>
    <scope>NUCLEOTIDE SEQUENCE [LARGE SCALE GENOMIC DNA]</scope>
    <source>
        <strain evidence="1">232</strain>
        <tissue evidence="1">Head and thorax</tissue>
    </source>
</reference>
<evidence type="ECO:0000313" key="2">
    <source>
        <dbReference type="Proteomes" id="UP001607303"/>
    </source>
</evidence>
<organism evidence="1 2">
    <name type="scientific">Vespula maculifrons</name>
    <name type="common">Eastern yellow jacket</name>
    <name type="synonym">Wasp</name>
    <dbReference type="NCBI Taxonomy" id="7453"/>
    <lineage>
        <taxon>Eukaryota</taxon>
        <taxon>Metazoa</taxon>
        <taxon>Ecdysozoa</taxon>
        <taxon>Arthropoda</taxon>
        <taxon>Hexapoda</taxon>
        <taxon>Insecta</taxon>
        <taxon>Pterygota</taxon>
        <taxon>Neoptera</taxon>
        <taxon>Endopterygota</taxon>
        <taxon>Hymenoptera</taxon>
        <taxon>Apocrita</taxon>
        <taxon>Aculeata</taxon>
        <taxon>Vespoidea</taxon>
        <taxon>Vespidae</taxon>
        <taxon>Vespinae</taxon>
        <taxon>Vespula</taxon>
    </lineage>
</organism>
<protein>
    <submittedName>
        <fullName evidence="1">Uncharacterized protein</fullName>
    </submittedName>
</protein>
<keyword evidence="2" id="KW-1185">Reference proteome</keyword>
<accession>A0ABD2CYU4</accession>
<sequence length="135" mass="15615">MTLNRRKGRKSPNVYNGGDDETCKINMPLFYKASYEWWYEETEYILLNQTESELKWNSNGTQANIGTGLTLKMIKSACTIKTFTVLRHKSVSPSTLFNYALNIQCMFTSPCHRYNKRSVWFNVSKLLVGIFTSCT</sequence>
<proteinExistence type="predicted"/>
<evidence type="ECO:0000313" key="1">
    <source>
        <dbReference type="EMBL" id="KAL2750285.1"/>
    </source>
</evidence>
<dbReference type="Proteomes" id="UP001607303">
    <property type="component" value="Unassembled WGS sequence"/>
</dbReference>
<name>A0ABD2CYU4_VESMC</name>
<comment type="caution">
    <text evidence="1">The sequence shown here is derived from an EMBL/GenBank/DDBJ whole genome shotgun (WGS) entry which is preliminary data.</text>
</comment>
<dbReference type="AlphaFoldDB" id="A0ABD2CYU4"/>
<gene>
    <name evidence="1" type="ORF">V1477_001489</name>
</gene>
<dbReference type="EMBL" id="JAYRBN010000019">
    <property type="protein sequence ID" value="KAL2750285.1"/>
    <property type="molecule type" value="Genomic_DNA"/>
</dbReference>